<evidence type="ECO:0000313" key="2">
    <source>
        <dbReference type="EMBL" id="MBW4548944.1"/>
    </source>
</evidence>
<name>A0A951PT94_9CYAN</name>
<proteinExistence type="predicted"/>
<dbReference type="AlphaFoldDB" id="A0A951PT94"/>
<sequence>MPRPTQAQMSRTLRKSQPDVAKDMTKRQMEYYMGAKLIEVGVNPNSAIYRWSVETKGNNEVWTYSAYWGDSKEQLLKQEQESPNNS</sequence>
<dbReference type="Proteomes" id="UP000753908">
    <property type="component" value="Unassembled WGS sequence"/>
</dbReference>
<reference evidence="2" key="1">
    <citation type="submission" date="2021-05" db="EMBL/GenBank/DDBJ databases">
        <authorList>
            <person name="Pietrasiak N."/>
            <person name="Ward R."/>
            <person name="Stajich J.E."/>
            <person name="Kurbessoian T."/>
        </authorList>
    </citation>
    <scope>NUCLEOTIDE SEQUENCE</scope>
    <source>
        <strain evidence="2">CPER-KK1</strain>
    </source>
</reference>
<comment type="caution">
    <text evidence="2">The sequence shown here is derived from an EMBL/GenBank/DDBJ whole genome shotgun (WGS) entry which is preliminary data.</text>
</comment>
<feature type="compositionally biased region" description="Polar residues" evidence="1">
    <location>
        <begin position="1"/>
        <end position="11"/>
    </location>
</feature>
<evidence type="ECO:0000313" key="3">
    <source>
        <dbReference type="Proteomes" id="UP000753908"/>
    </source>
</evidence>
<gene>
    <name evidence="2" type="ORF">KME25_31755</name>
</gene>
<protein>
    <submittedName>
        <fullName evidence="2">Uncharacterized protein</fullName>
    </submittedName>
</protein>
<feature type="region of interest" description="Disordered" evidence="1">
    <location>
        <begin position="1"/>
        <end position="22"/>
    </location>
</feature>
<organism evidence="2 3">
    <name type="scientific">Symplocastrum torsivum CPER-KK1</name>
    <dbReference type="NCBI Taxonomy" id="450513"/>
    <lineage>
        <taxon>Bacteria</taxon>
        <taxon>Bacillati</taxon>
        <taxon>Cyanobacteriota</taxon>
        <taxon>Cyanophyceae</taxon>
        <taxon>Oscillatoriophycideae</taxon>
        <taxon>Oscillatoriales</taxon>
        <taxon>Microcoleaceae</taxon>
        <taxon>Symplocastrum</taxon>
    </lineage>
</organism>
<evidence type="ECO:0000256" key="1">
    <source>
        <dbReference type="SAM" id="MobiDB-lite"/>
    </source>
</evidence>
<reference evidence="2" key="2">
    <citation type="journal article" date="2022" name="Microbiol. Resour. Announc.">
        <title>Metagenome Sequencing to Explore Phylogenomics of Terrestrial Cyanobacteria.</title>
        <authorList>
            <person name="Ward R.D."/>
            <person name="Stajich J.E."/>
            <person name="Johansen J.R."/>
            <person name="Huntemann M."/>
            <person name="Clum A."/>
            <person name="Foster B."/>
            <person name="Foster B."/>
            <person name="Roux S."/>
            <person name="Palaniappan K."/>
            <person name="Varghese N."/>
            <person name="Mukherjee S."/>
            <person name="Reddy T.B.K."/>
            <person name="Daum C."/>
            <person name="Copeland A."/>
            <person name="Chen I.A."/>
            <person name="Ivanova N.N."/>
            <person name="Kyrpides N.C."/>
            <person name="Shapiro N."/>
            <person name="Eloe-Fadrosh E.A."/>
            <person name="Pietrasiak N."/>
        </authorList>
    </citation>
    <scope>NUCLEOTIDE SEQUENCE</scope>
    <source>
        <strain evidence="2">CPER-KK1</strain>
    </source>
</reference>
<dbReference type="EMBL" id="JAHHIF010000077">
    <property type="protein sequence ID" value="MBW4548944.1"/>
    <property type="molecule type" value="Genomic_DNA"/>
</dbReference>
<accession>A0A951PT94</accession>